<dbReference type="InParanoid" id="A0A6P7NGW6"/>
<feature type="region of interest" description="Disordered" evidence="6">
    <location>
        <begin position="2240"/>
        <end position="2275"/>
    </location>
</feature>
<dbReference type="Proteomes" id="UP000515150">
    <property type="component" value="Chromosome 9"/>
</dbReference>
<feature type="domain" description="C2H2-type" evidence="7">
    <location>
        <begin position="1075"/>
        <end position="1103"/>
    </location>
</feature>
<evidence type="ECO:0000313" key="8">
    <source>
        <dbReference type="Proteomes" id="UP000515150"/>
    </source>
</evidence>
<dbReference type="InterPro" id="IPR059058">
    <property type="entry name" value="Znf-C2H2_ZNF462"/>
</dbReference>
<feature type="compositionally biased region" description="Basic and acidic residues" evidence="6">
    <location>
        <begin position="2319"/>
        <end position="2328"/>
    </location>
</feature>
<dbReference type="SMART" id="SM00355">
    <property type="entry name" value="ZnF_C2H2"/>
    <property type="match status" value="30"/>
</dbReference>
<protein>
    <submittedName>
        <fullName evidence="9">Zinc finger protein 462-like</fullName>
    </submittedName>
</protein>
<feature type="region of interest" description="Disordered" evidence="6">
    <location>
        <begin position="235"/>
        <end position="285"/>
    </location>
</feature>
<feature type="region of interest" description="Disordered" evidence="6">
    <location>
        <begin position="452"/>
        <end position="484"/>
    </location>
</feature>
<dbReference type="SUPFAM" id="SSF57667">
    <property type="entry name" value="beta-beta-alpha zinc fingers"/>
    <property type="match status" value="2"/>
</dbReference>
<dbReference type="GO" id="GO:0005634">
    <property type="term" value="C:nucleus"/>
    <property type="evidence" value="ECO:0007669"/>
    <property type="project" value="TreeGrafter"/>
</dbReference>
<feature type="compositionally biased region" description="Basic and acidic residues" evidence="6">
    <location>
        <begin position="235"/>
        <end position="259"/>
    </location>
</feature>
<evidence type="ECO:0000256" key="2">
    <source>
        <dbReference type="ARBA" id="ARBA00022737"/>
    </source>
</evidence>
<keyword evidence="8" id="KW-1185">Reference proteome</keyword>
<keyword evidence="4" id="KW-0862">Zinc</keyword>
<evidence type="ECO:0000313" key="9">
    <source>
        <dbReference type="RefSeq" id="XP_029018882.1"/>
    </source>
</evidence>
<dbReference type="Pfam" id="PF23075">
    <property type="entry name" value="zf-C2H2_ZNF462_11"/>
    <property type="match status" value="2"/>
</dbReference>
<dbReference type="PANTHER" id="PTHR24403">
    <property type="entry name" value="ZINC FINGER PROTEIN"/>
    <property type="match status" value="1"/>
</dbReference>
<organism evidence="8 9">
    <name type="scientific">Betta splendens</name>
    <name type="common">Siamese fighting fish</name>
    <dbReference type="NCBI Taxonomy" id="158456"/>
    <lineage>
        <taxon>Eukaryota</taxon>
        <taxon>Metazoa</taxon>
        <taxon>Chordata</taxon>
        <taxon>Craniata</taxon>
        <taxon>Vertebrata</taxon>
        <taxon>Euteleostomi</taxon>
        <taxon>Actinopterygii</taxon>
        <taxon>Neopterygii</taxon>
        <taxon>Teleostei</taxon>
        <taxon>Neoteleostei</taxon>
        <taxon>Acanthomorphata</taxon>
        <taxon>Anabantaria</taxon>
        <taxon>Anabantiformes</taxon>
        <taxon>Anabantoidei</taxon>
        <taxon>Osphronemidae</taxon>
        <taxon>Betta</taxon>
    </lineage>
</organism>
<dbReference type="InterPro" id="IPR059059">
    <property type="entry name" value="Znf-C2H2_7th_ZNF462"/>
</dbReference>
<feature type="region of interest" description="Disordered" evidence="6">
    <location>
        <begin position="2304"/>
        <end position="2341"/>
    </location>
</feature>
<feature type="domain" description="C2H2-type" evidence="7">
    <location>
        <begin position="1680"/>
        <end position="1707"/>
    </location>
</feature>
<dbReference type="PROSITE" id="PS50157">
    <property type="entry name" value="ZINC_FINGER_C2H2_2"/>
    <property type="match status" value="6"/>
</dbReference>
<feature type="region of interest" description="Disordered" evidence="6">
    <location>
        <begin position="1769"/>
        <end position="1795"/>
    </location>
</feature>
<proteinExistence type="predicted"/>
<dbReference type="KEGG" id="bspl:114862578"/>
<dbReference type="RefSeq" id="XP_029018882.1">
    <property type="nucleotide sequence ID" value="XM_029163049.2"/>
</dbReference>
<feature type="region of interest" description="Disordered" evidence="6">
    <location>
        <begin position="1198"/>
        <end position="1229"/>
    </location>
</feature>
<evidence type="ECO:0000256" key="4">
    <source>
        <dbReference type="ARBA" id="ARBA00022833"/>
    </source>
</evidence>
<dbReference type="InterPro" id="IPR036236">
    <property type="entry name" value="Znf_C2H2_sf"/>
</dbReference>
<dbReference type="GO" id="GO:0008270">
    <property type="term" value="F:zinc ion binding"/>
    <property type="evidence" value="ECO:0007669"/>
    <property type="project" value="UniProtKB-KW"/>
</dbReference>
<feature type="compositionally biased region" description="Polar residues" evidence="6">
    <location>
        <begin position="542"/>
        <end position="572"/>
    </location>
</feature>
<feature type="domain" description="C2H2-type" evidence="7">
    <location>
        <begin position="1487"/>
        <end position="1515"/>
    </location>
</feature>
<keyword evidence="3 5" id="KW-0863">Zinc-finger</keyword>
<feature type="region of interest" description="Disordered" evidence="6">
    <location>
        <begin position="533"/>
        <end position="589"/>
    </location>
</feature>
<feature type="region of interest" description="Disordered" evidence="6">
    <location>
        <begin position="109"/>
        <end position="130"/>
    </location>
</feature>
<evidence type="ECO:0000256" key="3">
    <source>
        <dbReference type="ARBA" id="ARBA00022771"/>
    </source>
</evidence>
<dbReference type="Gene3D" id="3.30.160.60">
    <property type="entry name" value="Classic Zinc Finger"/>
    <property type="match status" value="5"/>
</dbReference>
<evidence type="ECO:0000256" key="5">
    <source>
        <dbReference type="PROSITE-ProRule" id="PRU00042"/>
    </source>
</evidence>
<dbReference type="FunFam" id="3.30.160.60:FF:000655">
    <property type="entry name" value="Zinc finger protein 462"/>
    <property type="match status" value="1"/>
</dbReference>
<feature type="region of interest" description="Disordered" evidence="6">
    <location>
        <begin position="2098"/>
        <end position="2149"/>
    </location>
</feature>
<feature type="domain" description="C2H2-type" evidence="7">
    <location>
        <begin position="1954"/>
        <end position="1981"/>
    </location>
</feature>
<feature type="compositionally biased region" description="Polar residues" evidence="6">
    <location>
        <begin position="672"/>
        <end position="682"/>
    </location>
</feature>
<feature type="compositionally biased region" description="Basic and acidic residues" evidence="6">
    <location>
        <begin position="454"/>
        <end position="463"/>
    </location>
</feature>
<feature type="compositionally biased region" description="Basic and acidic residues" evidence="6">
    <location>
        <begin position="2134"/>
        <end position="2149"/>
    </location>
</feature>
<evidence type="ECO:0000256" key="6">
    <source>
        <dbReference type="SAM" id="MobiDB-lite"/>
    </source>
</evidence>
<keyword evidence="1" id="KW-0479">Metal-binding</keyword>
<feature type="domain" description="C2H2-type" evidence="7">
    <location>
        <begin position="2351"/>
        <end position="2375"/>
    </location>
</feature>
<dbReference type="Pfam" id="PF23225">
    <property type="entry name" value="zf-C2H2_7th_ZNF462"/>
    <property type="match status" value="4"/>
</dbReference>
<feature type="compositionally biased region" description="Basic and acidic residues" evidence="6">
    <location>
        <begin position="2102"/>
        <end position="2124"/>
    </location>
</feature>
<gene>
    <name evidence="9" type="primary">LOC114862578</name>
</gene>
<dbReference type="PROSITE" id="PS00028">
    <property type="entry name" value="ZINC_FINGER_C2H2_1"/>
    <property type="match status" value="10"/>
</dbReference>
<feature type="region of interest" description="Disordered" evidence="6">
    <location>
        <begin position="662"/>
        <end position="689"/>
    </location>
</feature>
<dbReference type="OrthoDB" id="4737882at2759"/>
<dbReference type="PANTHER" id="PTHR24403:SF105">
    <property type="entry name" value="ZINC FINGER PROTEIN 2-LIKE ISOFORM X1"/>
    <property type="match status" value="1"/>
</dbReference>
<evidence type="ECO:0000256" key="1">
    <source>
        <dbReference type="ARBA" id="ARBA00022723"/>
    </source>
</evidence>
<dbReference type="InterPro" id="IPR013087">
    <property type="entry name" value="Znf_C2H2_type"/>
</dbReference>
<name>A0A6P7NGW6_BETSP</name>
<reference evidence="9" key="1">
    <citation type="submission" date="2025-08" db="UniProtKB">
        <authorList>
            <consortium name="RefSeq"/>
        </authorList>
    </citation>
    <scope>IDENTIFICATION</scope>
</reference>
<sequence length="2375" mass="269515">MDSETLSTSGHMMHSQAAIEESPGKALQCSHCTLIFRSKVYLFEHLTNVHCFDVDKALREAGLKQAAINKANADIKRNSSGRDFLCQHCDFKTCQLDDLKEHERHCRRNTEPKKGFGYGNNPENPETKIPVTSRNQCKEGEGTKHISSFFVVSSTSKTKCLPNSSKDLKTQTITKYLTGFSGTRGKSPVMSSDSLPDCTKGTLILQESPTNSSGVFKVTAMSMIDIPKRVLEQDLTTDKSQKPKEEPNFVDNAVKRTIDEGTEDPPAKKSKSCKEEMKPLMNGKKQASGADISCEISEDDKSVHLVNGTAESPKLYFCKHCDYNDVSISCVSNHYQNDHPYIRFTSDYIQDPRDQSATFRCLECPVEFSAVPELKRHYNGNHPKAPDIIMMQSGDLSLVFRCFVCIFTSNELKALKEHYKVKHPTHKVDNSLLYCRYSVSRCQVASSCVNPCEKTPERPERNSPESAQVSCKEVRSATSPQHSISKPTRGTFYFCNKCNFSHKSVVVIRVHYQKSHPDEPVSIDKIKRSVVASPMTPEKSPNHATEVQTCTPQKNTSESLSSMNLAHTSEASPNYLKSPKLKEVDSAEDRRKARNSLSNYEPVFFAEIESSSNRVFYCRFCSYFSTNVRSVLGHHNAKHTEKGVTTINEVVSYSASMEKKKLQSQAKVPGDTLSSDSETPNQIDVKKTPQFEGYDSGDASVEESNAFECPEKLFYCQKCNYANPSLKGVVNHQIKLHRYLHSNKDCVLRHTALICEEIEKTKSATTELSCASRLPLPYLNEGDENALFCHFCNYRHSSMEQVVKHYFSRHRGSGITQERIRLHTSLILEKTQGLHQKMDNDLESSGEKTIQKEKSKKLAKGFSNLASVSQTPRVLKCNRCSYITPHLFVLRRHIWKIHRSNRTGPDLLRMCFRQGNIQSGYHCDLCVFSQKNAEALYEHYQEQHPERKQSLEYISTRLYVGPDARPLKNKKCKVKHTEGSLPSQTSVENEAKAYSCKACSFRGSSVSDITCHYRAVHPWSVKEDGSDPGVKINKKRCANGQLKEQNEILESFDTYQIPLEFDNSSYEARESDDVFSCSFCPAVFSTKHSLSTHCGMKHQGHPRPHQEKQVQIPTRVHVFKCPHCVYINSNYQGVITHCQMKHPALEVKADSFHLDKFLDDGLDQSSPVDGSKYRGYMCVACQQLCPTMEKLNKHSKNCHKMVNGPKQAPEASPARSMKQSKANSSQESISKTSFLRKKIYATIRCPHCSYSCTTKIGLNRHLLIRHGDSSVSMFRNFTYKCVLCFKLYCRKKRLGNHYIKKHGKDAYLKYYDKVLKSVPHKSLPASEDLSPELLESPSKQHKPSMKTGKKIIVYTCPGCPYVNASFHGTLTHCQMKHPDLVVRADELQTDEIFVNNMVMCTIGKGYNERGYMCNKCPQIHASLVKLRIHIGCDHRDEAEEQPDQSLMDPVLDNDFAETTQVKSRQQVDSPEMRRSNALRLQTKGLLYKCHMCMYAGSCRKYLYCHYKNTHKLDGPNMFKMLERYNIRKRKRSKLTACSAEESAQSKCKKCFNLTFSSPQQLISHYNTYHCKMDFTVLAKISKRSTGSYKCCQCKKVVHGIKNLQCHLDRHRARRMKAKAAFTQATFNTSTTPGANEKSELPSLETMELVRGDASPIETSTLPSPSKSTDQGHAEVESRVHGCKLCRRTFMSLEGLRLHERSHAALAAIKNLDNLTASALKQNINKHILYKPGTFRSFMCSFCSYRTTVLGLFRSHVMKNHRDVLVKAETTGSQDEKKTAKQPPYLTAENNNLPEPHIEPEMTEKSLYLEPPNVQRQLNQYSLMAQVGVSSKTNLQEPTLSESQLHCEFCNFTSEHLSSIRRHYQNRHGKKIFRCKDCDFLTGVRKTLEKHMETHHSSFRSETTHQKDPHCPFCLYQTKNKDNMIDHIVLHREERVVPIEVRRSKLSHYLQGIVFRCHKCTFTSGNAENLRLHMMRHDDIKPYKCRLCYFDCARLSDLEAHLGDKHQVMRNHELVGHVSLDQLEAVYKTPEEDDELLSNLEQENNDQDVETEEYDAYGNDILPETLAKNPLEHDIRAKTIHNLENEQDPQEQAVLLPNAASGQKRDVQFEDSTVPEKESQAESHGKAKTTKLSLRKKEAAEWNSTEHNEKAVMAPALAPHNKALKHEALEGGDVLHHMPVMGEKGSKKDGAVEMEQNSNTKVVDERENQLLNEHSNITACHSKGPVITEPNSEPNIKSQANNMRTPENPTVAQQSPTSTHCSRLKMSHKGNSGRSVANCKEEVVSITEKEMPVLEKVFHKEEMPVGIGKEEKDKEEEEGSSVKDEDVPNVHRGTAKGEPAEVCPSLTEKKLYTCKFCGRNLMNSQELTRHVMRHGM</sequence>
<evidence type="ECO:0000259" key="7">
    <source>
        <dbReference type="PROSITE" id="PS50157"/>
    </source>
</evidence>
<feature type="region of interest" description="Disordered" evidence="6">
    <location>
        <begin position="1322"/>
        <end position="1344"/>
    </location>
</feature>
<dbReference type="GeneID" id="114862578"/>
<dbReference type="GO" id="GO:0045944">
    <property type="term" value="P:positive regulation of transcription by RNA polymerase II"/>
    <property type="evidence" value="ECO:0007669"/>
    <property type="project" value="TreeGrafter"/>
</dbReference>
<feature type="domain" description="C2H2-type" evidence="7">
    <location>
        <begin position="359"/>
        <end position="382"/>
    </location>
</feature>
<dbReference type="InterPro" id="IPR050688">
    <property type="entry name" value="Zinc_finger/UBP_domain"/>
</dbReference>
<keyword evidence="2" id="KW-0677">Repeat</keyword>
<feature type="compositionally biased region" description="Polar residues" evidence="6">
    <location>
        <begin position="2240"/>
        <end position="2260"/>
    </location>
</feature>
<feature type="compositionally biased region" description="Basic and acidic residues" evidence="6">
    <location>
        <begin position="580"/>
        <end position="589"/>
    </location>
</feature>
<accession>A0A6P7NGW6</accession>
<feature type="compositionally biased region" description="Polar residues" evidence="6">
    <location>
        <begin position="1217"/>
        <end position="1229"/>
    </location>
</feature>